<accession>A0A0C2JJJ5</accession>
<gene>
    <name evidence="1" type="ORF">RF11_00400</name>
</gene>
<proteinExistence type="predicted"/>
<name>A0A0C2JJJ5_THEKT</name>
<dbReference type="AlphaFoldDB" id="A0A0C2JJJ5"/>
<evidence type="ECO:0000313" key="1">
    <source>
        <dbReference type="EMBL" id="KII69568.1"/>
    </source>
</evidence>
<sequence length="100" mass="11956">MAHKDELGSDCFLMISKMRKPVKKEIAVYCALFKTEQRKLKIKRDKRTIFIYQNNHLNHYQEVVMNKESLITDSINHPPIRILFEKSIDLARRVEFRGHI</sequence>
<dbReference type="EMBL" id="JWZT01002365">
    <property type="protein sequence ID" value="KII69568.1"/>
    <property type="molecule type" value="Genomic_DNA"/>
</dbReference>
<organism evidence="1 2">
    <name type="scientific">Thelohanellus kitauei</name>
    <name type="common">Myxosporean</name>
    <dbReference type="NCBI Taxonomy" id="669202"/>
    <lineage>
        <taxon>Eukaryota</taxon>
        <taxon>Metazoa</taxon>
        <taxon>Cnidaria</taxon>
        <taxon>Myxozoa</taxon>
        <taxon>Myxosporea</taxon>
        <taxon>Bivalvulida</taxon>
        <taxon>Platysporina</taxon>
        <taxon>Myxobolidae</taxon>
        <taxon>Thelohanellus</taxon>
    </lineage>
</organism>
<keyword evidence="2" id="KW-1185">Reference proteome</keyword>
<reference evidence="1 2" key="1">
    <citation type="journal article" date="2014" name="Genome Biol. Evol.">
        <title>The genome of the myxosporean Thelohanellus kitauei shows adaptations to nutrient acquisition within its fish host.</title>
        <authorList>
            <person name="Yang Y."/>
            <person name="Xiong J."/>
            <person name="Zhou Z."/>
            <person name="Huo F."/>
            <person name="Miao W."/>
            <person name="Ran C."/>
            <person name="Liu Y."/>
            <person name="Zhang J."/>
            <person name="Feng J."/>
            <person name="Wang M."/>
            <person name="Wang M."/>
            <person name="Wang L."/>
            <person name="Yao B."/>
        </authorList>
    </citation>
    <scope>NUCLEOTIDE SEQUENCE [LARGE SCALE GENOMIC DNA]</scope>
    <source>
        <strain evidence="1">Wuqing</strain>
    </source>
</reference>
<evidence type="ECO:0000313" key="2">
    <source>
        <dbReference type="Proteomes" id="UP000031668"/>
    </source>
</evidence>
<comment type="caution">
    <text evidence="1">The sequence shown here is derived from an EMBL/GenBank/DDBJ whole genome shotgun (WGS) entry which is preliminary data.</text>
</comment>
<protein>
    <submittedName>
        <fullName evidence="1">Uncharacterized protein</fullName>
    </submittedName>
</protein>
<dbReference type="Proteomes" id="UP000031668">
    <property type="component" value="Unassembled WGS sequence"/>
</dbReference>